<dbReference type="PANTHER" id="PTHR11339">
    <property type="entry name" value="EXTRACELLULAR MATRIX GLYCOPROTEIN RELATED"/>
    <property type="match status" value="1"/>
</dbReference>
<name>A0A8K0ACB7_BRALA</name>
<feature type="domain" description="VWFD" evidence="14">
    <location>
        <begin position="1109"/>
        <end position="1284"/>
    </location>
</feature>
<gene>
    <name evidence="15" type="primary">MUC5AC</name>
    <name evidence="15" type="ORF">BLAG_LOCUS23670</name>
</gene>
<keyword evidence="6 9" id="KW-1015">Disulfide bond</keyword>
<organism evidence="15 16">
    <name type="scientific">Branchiostoma lanceolatum</name>
    <name type="common">Common lancelet</name>
    <name type="synonym">Amphioxus lanceolatum</name>
    <dbReference type="NCBI Taxonomy" id="7740"/>
    <lineage>
        <taxon>Eukaryota</taxon>
        <taxon>Metazoa</taxon>
        <taxon>Chordata</taxon>
        <taxon>Cephalochordata</taxon>
        <taxon>Leptocardii</taxon>
        <taxon>Amphioxiformes</taxon>
        <taxon>Branchiostomatidae</taxon>
        <taxon>Branchiostoma</taxon>
    </lineage>
</organism>
<keyword evidence="2" id="KW-0964">Secreted</keyword>
<evidence type="ECO:0000259" key="12">
    <source>
        <dbReference type="PROSITE" id="PS50026"/>
    </source>
</evidence>
<dbReference type="Pfam" id="PF13330">
    <property type="entry name" value="Mucin2_WxxW"/>
    <property type="match status" value="2"/>
</dbReference>
<dbReference type="SUPFAM" id="SSF57567">
    <property type="entry name" value="Serine protease inhibitors"/>
    <property type="match status" value="4"/>
</dbReference>
<dbReference type="PROSITE" id="PS51233">
    <property type="entry name" value="VWFD"/>
    <property type="match status" value="4"/>
</dbReference>
<feature type="disulfide bond" evidence="9">
    <location>
        <begin position="219"/>
        <end position="229"/>
    </location>
</feature>
<evidence type="ECO:0000256" key="1">
    <source>
        <dbReference type="ARBA" id="ARBA00004613"/>
    </source>
</evidence>
<dbReference type="Pfam" id="PF00094">
    <property type="entry name" value="VWD"/>
    <property type="match status" value="4"/>
</dbReference>
<dbReference type="Gene3D" id="2.10.25.10">
    <property type="entry name" value="Laminin"/>
    <property type="match status" value="9"/>
</dbReference>
<keyword evidence="16" id="KW-1185">Reference proteome</keyword>
<dbReference type="SMART" id="SM00181">
    <property type="entry name" value="EGF"/>
    <property type="match status" value="6"/>
</dbReference>
<feature type="disulfide bond" evidence="9">
    <location>
        <begin position="155"/>
        <end position="165"/>
    </location>
</feature>
<feature type="disulfide bond" evidence="9">
    <location>
        <begin position="173"/>
        <end position="182"/>
    </location>
</feature>
<dbReference type="CDD" id="cd19941">
    <property type="entry name" value="TIL"/>
    <property type="match status" value="5"/>
</dbReference>
<comment type="subcellular location">
    <subcellularLocation>
        <location evidence="1">Secreted</location>
    </subcellularLocation>
</comment>
<dbReference type="InterPro" id="IPR014853">
    <property type="entry name" value="VWF/SSPO/ZAN-like_Cys-rich_dom"/>
</dbReference>
<dbReference type="Pfam" id="PF25962">
    <property type="entry name" value="TIL_OTOGL_Mucin"/>
    <property type="match status" value="1"/>
</dbReference>
<evidence type="ECO:0000259" key="13">
    <source>
        <dbReference type="PROSITE" id="PS50184"/>
    </source>
</evidence>
<evidence type="ECO:0000256" key="8">
    <source>
        <dbReference type="PROSITE-ProRule" id="PRU00039"/>
    </source>
</evidence>
<dbReference type="InterPro" id="IPR006207">
    <property type="entry name" value="Cys_knot_C"/>
</dbReference>
<feature type="domain" description="VWFC" evidence="13">
    <location>
        <begin position="2706"/>
        <end position="2772"/>
    </location>
</feature>
<evidence type="ECO:0000256" key="3">
    <source>
        <dbReference type="ARBA" id="ARBA00022729"/>
    </source>
</evidence>
<dbReference type="SMART" id="SM00216">
    <property type="entry name" value="VWD"/>
    <property type="match status" value="4"/>
</dbReference>
<dbReference type="PROSITE" id="PS50184">
    <property type="entry name" value="VWFC_2"/>
    <property type="match status" value="2"/>
</dbReference>
<feature type="disulfide bond" evidence="8">
    <location>
        <begin position="2888"/>
        <end position="2940"/>
    </location>
</feature>
<feature type="domain" description="VWFD" evidence="14">
    <location>
        <begin position="268"/>
        <end position="443"/>
    </location>
</feature>
<feature type="compositionally biased region" description="Low complexity" evidence="10">
    <location>
        <begin position="1942"/>
        <end position="1954"/>
    </location>
</feature>
<evidence type="ECO:0000313" key="15">
    <source>
        <dbReference type="EMBL" id="CAH1271805.1"/>
    </source>
</evidence>
<keyword evidence="3" id="KW-0732">Signal</keyword>
<dbReference type="PROSITE" id="PS01186">
    <property type="entry name" value="EGF_2"/>
    <property type="match status" value="1"/>
</dbReference>
<dbReference type="PANTHER" id="PTHR11339:SF386">
    <property type="entry name" value="HEMOLECTIN, ISOFORM A"/>
    <property type="match status" value="1"/>
</dbReference>
<feature type="domain" description="VWFD" evidence="14">
    <location>
        <begin position="630"/>
        <end position="805"/>
    </location>
</feature>
<dbReference type="SMART" id="SM00214">
    <property type="entry name" value="VWC"/>
    <property type="match status" value="5"/>
</dbReference>
<evidence type="ECO:0000256" key="9">
    <source>
        <dbReference type="PROSITE-ProRule" id="PRU00076"/>
    </source>
</evidence>
<accession>A0A8K0ACB7</accession>
<protein>
    <submittedName>
        <fullName evidence="15">MUC5AC protein</fullName>
    </submittedName>
</protein>
<dbReference type="InterPro" id="IPR036084">
    <property type="entry name" value="Ser_inhib-like_sf"/>
</dbReference>
<keyword evidence="7" id="KW-0325">Glycoprotein</keyword>
<feature type="disulfide bond" evidence="8">
    <location>
        <begin position="2873"/>
        <end position="2922"/>
    </location>
</feature>
<evidence type="ECO:0000256" key="5">
    <source>
        <dbReference type="ARBA" id="ARBA00023008"/>
    </source>
</evidence>
<proteinExistence type="predicted"/>
<feature type="domain" description="EGF-like" evidence="12">
    <location>
        <begin position="151"/>
        <end position="183"/>
    </location>
</feature>
<dbReference type="Proteomes" id="UP000838412">
    <property type="component" value="Chromosome 8"/>
</dbReference>
<dbReference type="InterPro" id="IPR001846">
    <property type="entry name" value="VWF_type-D"/>
</dbReference>
<feature type="disulfide bond" evidence="8">
    <location>
        <begin position="2884"/>
        <end position="2938"/>
    </location>
</feature>
<feature type="region of interest" description="Disordered" evidence="10">
    <location>
        <begin position="1470"/>
        <end position="1522"/>
    </location>
</feature>
<dbReference type="SMART" id="SM00832">
    <property type="entry name" value="C8"/>
    <property type="match status" value="4"/>
</dbReference>
<dbReference type="InterPro" id="IPR001007">
    <property type="entry name" value="VWF_dom"/>
</dbReference>
<sequence length="2946" mass="322462">MGDLRMTAKLIRGALPSALVILGILLLGNTADGCGFASLWKSSGRENKHHVQKRALPLDTPSEWGSFIPEPVSEKKDREERQLTKELQDVLCLPGCVHGDCIGMNTCLCHEGYHGYTCENALCNPECMNGGVCTTPYRCECPSGFKGDRCQTAVCSPPCENGGVCTQPNVCTCPAGYKGNHCATPICKNGCQNEGLCVAPEQCSCKEGWTGQACETPTCEEPCLHGGTCIAPNECACSQHYGGTRCQFSLFDNDDMQQFGAASTHPGRVCSAWSGRHFLTFDGRYFDFPAHADCRYLLAGDCIDYDFNVMVREDGECTVDRCTLRIDLRVKDTDITIQHKDGHHVTVNDKRVSLPYSYQGVNVESTGAYVRLYSATGVMVSWDGQGSVYVELDTDHHNKTCGLCGNFNGIDADDYRSRSGELLHNTMEFGNNWRMTGAEETCPYVPFDMPGTCAEVPADELQELFQICSVLSESADFRPCRNAMDPTPYVHACVSDLCSCAYESRDDCLCGALTQYSRACAHSGVVLSWRSQDFCWNECPADKMYEECGTACPRTCRNLDSSYACAEHCVDGCFCPPGTVHHGNGCVQETNCTCLHNGREYQPGQTTRQGCNQCFCEGGRWTCTEHDCPATCSATGDPHYVSFDGRRFTFMGDCQYVLAKDCGTGLFSVYTENLPCGLDSAVTCTKTGTIVLKTASGKDVMVTFHQGGSVSVANVGVTLPYVQDDIVIHRSSSMFVTLTSSIGLIVEWDGETRMYVTVSPDFKGQTCGLCGNFNGNQLDDFTVKGMPETSVAAFGNSWKANADCLDVPRDQILEACAVNTQRADYANSMCGVINSPIFAACHRVVRPDPYFKECLFDVCECEMGERCLCSAVANYARACARNYAPVEWRSPELCPVECSGGQELQQCGSSCRTTCRSLSDPIQGCDDECVEGCNCPQGLFLDEDDNCVLPSECPCYHNGELYRPNEAIHRKGSTCYCQDGVMECYDSSVEPTEDKAVGGLRNREGRFAMCIPPMFFFSCFANPGSKGTECRTTCQNMHINDQCISNQCISGCMCAGGLVQDGYDCVLPYECPCYHNGQSYQSGETIQLDCNQCACQGGDWQCSTHNCTATCTAYGESHYISFDGYRYQFHGGCTYEFATDFCGGNEGTFRVQIQNERCGLFGTTCIKTITITLETVQIIFYKDRPGEPEVRPRPGIHDPCVTVTYNFRRVGFFLILTTDHGLTVMWDFGTRVYVTLSPEFRGQVCGLCGNFDGNQANDFTTRALDIAVQPEQFAASWQVNPMCVTTLDSKDDQNGTALHISPCLLNLHRLPWARRQCAIIHAAVFQPCHYTIDPQPWYEACVDDTCSCDMGGDCECFCTAVAAYAHACGEAGIPIRWRTPELCPTQCEDYNAVEVDCVWHYHPCGQPCEETCQNPDPSTCTLPCLAGCHPTCPNGTLLNEYTRECVEVCPTTLPVIVPSCTTTPPMVTELTSEVPTTTRPVVPTTTTSPTTPGRQTTTPGVPTTTSYEEPPTSTPIVDVFPTTTPGVPTTTSYEEPPTSTPVVEVFSTTTPEVPTTTQTVGPTTTIHHCCEWSDWMNSDNIIDTNDNETYPHLRDHYYMFCGEPEAIQCRTVDVNSEGQHLDVAQAGQVGVICDASVGLLCLGDLQLYTPQKVCFDYEVRVLCCDLCTTTGEVVSTTTEPRQPPTTTPGEEVVYTTTEPRQPPTTTPGEEVVYTTTEPRQPPTTTPGEEVVYTTTEPRQPPTTTPGEEVVYTTTEPRQPPTTTPGEEVVYTTTEPRQPPTTTPGEEVVYTTTEPRQPPTTTPGEEVVYTTTEPRQPPTTTPGEELVYTTTEPQQPPTTTPGEELVYTTTEPRQPPTTTPGEEVVYTTTEPRQPPTTTPGEEVVYTTTEPRQPPTTTPGEEVVYTTTEPRQPPTTTPEEEVVYTTTEPRQPPTTTPGEEVVYTTTEARQPPTTTPGEEVVYTTTEPRQPPTTTPGEEVVYTTTEPRQPPTTTPGEEVVYTTTEPQQPPTTTPGEEVVYTTTEPRQPPTTTPGEEVVYTTTEPRQPPTTTPGEEVVYTTTEPRQPPTTTPGEEVVYTTTEPRQPPTTTPGEEVVYTTTEPRQPPTTTPGEEVVYTTTEPRQPPTTTPGEEVVYTTTEPRQPPTTTPGEEVVYTTTEPRQPPTTTPGEEVLSTTTREVPTTTSGVPTESTIHPCCEWSDWMNSDNIIDTSDNETYHHLRDHYYSFCWEPEAIQCRTVDVNSEGQHLDVAQAGQVGVVCDASVGLLCLGELQLDTPQKVCFDYEVRVLCCDLCTTTGPTEATTPPVGPTTTPGLPTTTPGLPTTTTCPPCYVNGIVRPSGDSWSNTITSCTTCTCECGQVLCQPLQCPAVTVPECVNGADPEYVEDPDNPCCRIWQCPCDCFLYGEPHYSTCDGRRFSHQGNCTYLMAKPIGSDEFQIWAQNFPCTKPAGAVATCTRSVTVIYGGFTVELGRTGWAIVNGQPLRPPVNVGGMTITRHGYHTMRLVIDALGVIVNYIELNYISSIYIPPEFFEDIEGLCGFYDNDQSNDFTLTDGSVTTDTEEFGYDWLVEGELEDCYVNTTDCVLGNVTTACEILATDVFEPCHDVVEYWQFLEDCEFDVCMDTSPCYTITAYAMACLEHEVCIDWRDLVPECPSQCPPDRIYTPCGTTCPATCQDQTASCGSGFMEDCACPDGFVLDVTTGDCIRDELCACVDHNNVPRQPGESWNVGPCRECTCNETANGDYIVSCHDITTCPTSCPPCYTLENSPGTCCGECVKTSCCEITDNGNVIEHAVNSTWSPGNDLCEVCECREMVTTGEAFEICSTIQCPDPGPTYCDEGQLVTESTVNGCCSFSYCTPPQSACVRYENQTELTVNGCTSAAPVTITWCEGRCPSGSHYHPESNSYEQECSCCGPAQTDTTPVDLTCSDGTVQTHYVTDIVSCDCEQKTRC</sequence>
<reference evidence="15" key="1">
    <citation type="submission" date="2022-01" db="EMBL/GenBank/DDBJ databases">
        <authorList>
            <person name="Braso-Vives M."/>
        </authorList>
    </citation>
    <scope>NUCLEOTIDE SEQUENCE</scope>
</reference>
<dbReference type="PROSITE" id="PS50026">
    <property type="entry name" value="EGF_3"/>
    <property type="match status" value="2"/>
</dbReference>
<dbReference type="EMBL" id="OV696693">
    <property type="protein sequence ID" value="CAH1271805.1"/>
    <property type="molecule type" value="Genomic_DNA"/>
</dbReference>
<dbReference type="OrthoDB" id="160294at2759"/>
<dbReference type="Pfam" id="PF08742">
    <property type="entry name" value="C8"/>
    <property type="match status" value="4"/>
</dbReference>
<comment type="caution">
    <text evidence="9">Lacks conserved residue(s) required for the propagation of feature annotation.</text>
</comment>
<feature type="domain" description="CTCK" evidence="11">
    <location>
        <begin position="2859"/>
        <end position="2946"/>
    </location>
</feature>
<keyword evidence="5" id="KW-0186">Copper</keyword>
<dbReference type="FunFam" id="2.10.25.10:FF:000153">
    <property type="entry name" value="MUC5B isoform 1"/>
    <property type="match status" value="1"/>
</dbReference>
<dbReference type="Pfam" id="PF23244">
    <property type="entry name" value="VWF"/>
    <property type="match status" value="1"/>
</dbReference>
<dbReference type="SMART" id="SM00041">
    <property type="entry name" value="CT"/>
    <property type="match status" value="1"/>
</dbReference>
<keyword evidence="4" id="KW-0677">Repeat</keyword>
<dbReference type="PROSITE" id="PS01208">
    <property type="entry name" value="VWFC_1"/>
    <property type="match status" value="1"/>
</dbReference>
<evidence type="ECO:0000256" key="10">
    <source>
        <dbReference type="SAM" id="MobiDB-lite"/>
    </source>
</evidence>
<evidence type="ECO:0000259" key="14">
    <source>
        <dbReference type="PROSITE" id="PS51233"/>
    </source>
</evidence>
<dbReference type="PROSITE" id="PS01225">
    <property type="entry name" value="CTCK_2"/>
    <property type="match status" value="1"/>
</dbReference>
<feature type="compositionally biased region" description="Low complexity" evidence="10">
    <location>
        <begin position="2170"/>
        <end position="2179"/>
    </location>
</feature>
<keyword evidence="9" id="KW-0245">EGF-like domain</keyword>
<feature type="compositionally biased region" description="Low complexity" evidence="10">
    <location>
        <begin position="1474"/>
        <end position="1522"/>
    </location>
</feature>
<evidence type="ECO:0000256" key="4">
    <source>
        <dbReference type="ARBA" id="ARBA00022737"/>
    </source>
</evidence>
<feature type="domain" description="VWFC" evidence="13">
    <location>
        <begin position="2324"/>
        <end position="2394"/>
    </location>
</feature>
<dbReference type="FunFam" id="2.10.25.10:FF:000674">
    <property type="entry name" value="Mucin-2"/>
    <property type="match status" value="1"/>
</dbReference>
<feature type="domain" description="VWFD" evidence="14">
    <location>
        <begin position="2395"/>
        <end position="2573"/>
    </location>
</feature>
<dbReference type="InterPro" id="IPR002919">
    <property type="entry name" value="TIL_dom"/>
</dbReference>
<dbReference type="SMART" id="SM00215">
    <property type="entry name" value="VWC_out"/>
    <property type="match status" value="3"/>
</dbReference>
<feature type="disulfide bond" evidence="9">
    <location>
        <begin position="237"/>
        <end position="246"/>
    </location>
</feature>
<evidence type="ECO:0000313" key="16">
    <source>
        <dbReference type="Proteomes" id="UP000838412"/>
    </source>
</evidence>
<feature type="region of interest" description="Disordered" evidence="10">
    <location>
        <begin position="1675"/>
        <end position="2185"/>
    </location>
</feature>
<dbReference type="GO" id="GO:0007399">
    <property type="term" value="P:nervous system development"/>
    <property type="evidence" value="ECO:0007669"/>
    <property type="project" value="UniProtKB-ARBA"/>
</dbReference>
<feature type="domain" description="EGF-like" evidence="12">
    <location>
        <begin position="215"/>
        <end position="247"/>
    </location>
</feature>
<dbReference type="GO" id="GO:0005576">
    <property type="term" value="C:extracellular region"/>
    <property type="evidence" value="ECO:0007669"/>
    <property type="project" value="UniProtKB-SubCell"/>
</dbReference>
<evidence type="ECO:0000256" key="7">
    <source>
        <dbReference type="ARBA" id="ARBA00023180"/>
    </source>
</evidence>
<dbReference type="InterPro" id="IPR050780">
    <property type="entry name" value="Mucin_vWF_Thrombospondin_sf"/>
</dbReference>
<evidence type="ECO:0000259" key="11">
    <source>
        <dbReference type="PROSITE" id="PS01225"/>
    </source>
</evidence>
<dbReference type="PROSITE" id="PS00022">
    <property type="entry name" value="EGF_1"/>
    <property type="match status" value="2"/>
</dbReference>
<evidence type="ECO:0000256" key="2">
    <source>
        <dbReference type="ARBA" id="ARBA00022525"/>
    </source>
</evidence>
<dbReference type="InterPro" id="IPR025155">
    <property type="entry name" value="WxxW_domain"/>
</dbReference>
<dbReference type="Pfam" id="PF01826">
    <property type="entry name" value="TIL"/>
    <property type="match status" value="3"/>
</dbReference>
<feature type="compositionally biased region" description="Low complexity" evidence="10">
    <location>
        <begin position="2010"/>
        <end position="2022"/>
    </location>
</feature>
<dbReference type="InterPro" id="IPR000742">
    <property type="entry name" value="EGF"/>
</dbReference>
<evidence type="ECO:0000256" key="6">
    <source>
        <dbReference type="ARBA" id="ARBA00023157"/>
    </source>
</evidence>
<dbReference type="InterPro" id="IPR058753">
    <property type="entry name" value="TIL_OTOGL_Mucin"/>
</dbReference>